<dbReference type="GeneID" id="30680746"/>
<gene>
    <name evidence="1" type="ORF">EYM_06865</name>
</gene>
<evidence type="ECO:0000313" key="2">
    <source>
        <dbReference type="Proteomes" id="UP000060778"/>
    </source>
</evidence>
<dbReference type="EMBL" id="CP006867">
    <property type="protein sequence ID" value="ALU12731.1"/>
    <property type="molecule type" value="Genomic_DNA"/>
</dbReference>
<sequence length="251" mass="28565">MSTNNKSGELILSILIKPELSEHNLKVDYGELPSSVRDKLAKRLGIAPQRIKLYVKRVDGSEIDVTYRSESVGSLIEKYGNVWYASIEEPYGSFFRDYDPLEDAVETFRSHYFSSSKLTKQFVPIDGKDPGKGIYAYRKCKKKDYCAQNSTYTVFVLPSIGYPKTEPLIYVTPKIWHKCCFYNLTSDYFLTKAKEIPLLSTSLERIAQMLNVNACIMHVESWDYISQQENPLEVMTDALCTDVGLCDGNAP</sequence>
<proteinExistence type="predicted"/>
<dbReference type="STRING" id="940295.EYM_06865"/>
<organism evidence="1 2">
    <name type="scientific">Ignicoccus islandicus DSM 13165</name>
    <dbReference type="NCBI Taxonomy" id="940295"/>
    <lineage>
        <taxon>Archaea</taxon>
        <taxon>Thermoproteota</taxon>
        <taxon>Thermoprotei</taxon>
        <taxon>Desulfurococcales</taxon>
        <taxon>Desulfurococcaceae</taxon>
        <taxon>Ignicoccus</taxon>
    </lineage>
</organism>
<dbReference type="Proteomes" id="UP000060778">
    <property type="component" value="Chromosome"/>
</dbReference>
<evidence type="ECO:0000313" key="1">
    <source>
        <dbReference type="EMBL" id="ALU12731.1"/>
    </source>
</evidence>
<dbReference type="KEGG" id="iis:EYM_06865"/>
<dbReference type="OrthoDB" id="378174at2157"/>
<keyword evidence="2" id="KW-1185">Reference proteome</keyword>
<name>A0A0U3E480_9CREN</name>
<dbReference type="AlphaFoldDB" id="A0A0U3E480"/>
<accession>A0A0U3E480</accession>
<dbReference type="RefSeq" id="WP_075050309.1">
    <property type="nucleotide sequence ID" value="NZ_CP006867.1"/>
</dbReference>
<protein>
    <recommendedName>
        <fullName evidence="3">Ubiquitin-like domain-containing protein</fullName>
    </recommendedName>
</protein>
<reference evidence="1 2" key="1">
    <citation type="submission" date="2013-11" db="EMBL/GenBank/DDBJ databases">
        <title>Comparative genomics of Ignicoccus.</title>
        <authorList>
            <person name="Podar M."/>
        </authorList>
    </citation>
    <scope>NUCLEOTIDE SEQUENCE [LARGE SCALE GENOMIC DNA]</scope>
    <source>
        <strain evidence="1 2">DSM 13165</strain>
    </source>
</reference>
<evidence type="ECO:0008006" key="3">
    <source>
        <dbReference type="Google" id="ProtNLM"/>
    </source>
</evidence>